<gene>
    <name evidence="2" type="ORF">MELLADRAFT_87632</name>
</gene>
<evidence type="ECO:0000313" key="2">
    <source>
        <dbReference type="EMBL" id="EGG05758.1"/>
    </source>
</evidence>
<evidence type="ECO:0000313" key="3">
    <source>
        <dbReference type="Proteomes" id="UP000001072"/>
    </source>
</evidence>
<dbReference type="Proteomes" id="UP000001072">
    <property type="component" value="Unassembled WGS sequence"/>
</dbReference>
<evidence type="ECO:0000256" key="1">
    <source>
        <dbReference type="SAM" id="SignalP"/>
    </source>
</evidence>
<dbReference type="RefSeq" id="XP_007410814.1">
    <property type="nucleotide sequence ID" value="XM_007410752.1"/>
</dbReference>
<dbReference type="InterPro" id="IPR054550">
    <property type="entry name" value="Mala_s_1-like"/>
</dbReference>
<evidence type="ECO:0008006" key="4">
    <source>
        <dbReference type="Google" id="ProtNLM"/>
    </source>
</evidence>
<accession>F4RP49</accession>
<dbReference type="InterPro" id="IPR015943">
    <property type="entry name" value="WD40/YVTN_repeat-like_dom_sf"/>
</dbReference>
<organism evidence="3">
    <name type="scientific">Melampsora larici-populina (strain 98AG31 / pathotype 3-4-7)</name>
    <name type="common">Poplar leaf rust fungus</name>
    <dbReference type="NCBI Taxonomy" id="747676"/>
    <lineage>
        <taxon>Eukaryota</taxon>
        <taxon>Fungi</taxon>
        <taxon>Dikarya</taxon>
        <taxon>Basidiomycota</taxon>
        <taxon>Pucciniomycotina</taxon>
        <taxon>Pucciniomycetes</taxon>
        <taxon>Pucciniales</taxon>
        <taxon>Melampsoraceae</taxon>
        <taxon>Melampsora</taxon>
    </lineage>
</organism>
<dbReference type="VEuPathDB" id="FungiDB:MELLADRAFT_87632"/>
<dbReference type="GeneID" id="18934586"/>
<reference evidence="3" key="1">
    <citation type="journal article" date="2011" name="Proc. Natl. Acad. Sci. U.S.A.">
        <title>Obligate biotrophy features unraveled by the genomic analysis of rust fungi.</title>
        <authorList>
            <person name="Duplessis S."/>
            <person name="Cuomo C.A."/>
            <person name="Lin Y.-C."/>
            <person name="Aerts A."/>
            <person name="Tisserant E."/>
            <person name="Veneault-Fourrey C."/>
            <person name="Joly D.L."/>
            <person name="Hacquard S."/>
            <person name="Amselem J."/>
            <person name="Cantarel B.L."/>
            <person name="Chiu R."/>
            <person name="Coutinho P.M."/>
            <person name="Feau N."/>
            <person name="Field M."/>
            <person name="Frey P."/>
            <person name="Gelhaye E."/>
            <person name="Goldberg J."/>
            <person name="Grabherr M.G."/>
            <person name="Kodira C.D."/>
            <person name="Kohler A."/>
            <person name="Kuees U."/>
            <person name="Lindquist E.A."/>
            <person name="Lucas S.M."/>
            <person name="Mago R."/>
            <person name="Mauceli E."/>
            <person name="Morin E."/>
            <person name="Murat C."/>
            <person name="Pangilinan J.L."/>
            <person name="Park R."/>
            <person name="Pearson M."/>
            <person name="Quesneville H."/>
            <person name="Rouhier N."/>
            <person name="Sakthikumar S."/>
            <person name="Salamov A.A."/>
            <person name="Schmutz J."/>
            <person name="Selles B."/>
            <person name="Shapiro H."/>
            <person name="Tanguay P."/>
            <person name="Tuskan G.A."/>
            <person name="Henrissat B."/>
            <person name="Van de Peer Y."/>
            <person name="Rouze P."/>
            <person name="Ellis J.G."/>
            <person name="Dodds P.N."/>
            <person name="Schein J.E."/>
            <person name="Zhong S."/>
            <person name="Hamelin R.C."/>
            <person name="Grigoriev I.V."/>
            <person name="Szabo L.J."/>
            <person name="Martin F."/>
        </authorList>
    </citation>
    <scope>NUCLEOTIDE SEQUENCE [LARGE SCALE GENOMIC DNA]</scope>
    <source>
        <strain evidence="3">98AG31 / pathotype 3-4-7</strain>
    </source>
</reference>
<name>F4RP49_MELLP</name>
<dbReference type="AlphaFoldDB" id="F4RP49"/>
<protein>
    <recommendedName>
        <fullName evidence="4">Secreted protein</fullName>
    </recommendedName>
</protein>
<dbReference type="HOGENOM" id="CLU_814034_0_0_1"/>
<dbReference type="STRING" id="747676.F4RP49"/>
<dbReference type="EMBL" id="GL883111">
    <property type="protein sequence ID" value="EGG05758.1"/>
    <property type="molecule type" value="Genomic_DNA"/>
</dbReference>
<dbReference type="Pfam" id="PF22701">
    <property type="entry name" value="Mala_s_1-like"/>
    <property type="match status" value="1"/>
</dbReference>
<proteinExistence type="predicted"/>
<dbReference type="SUPFAM" id="SSF63829">
    <property type="entry name" value="Calcium-dependent phosphotriesterase"/>
    <property type="match status" value="1"/>
</dbReference>
<dbReference type="InParanoid" id="F4RP49"/>
<dbReference type="Gene3D" id="2.130.10.10">
    <property type="entry name" value="YVTN repeat-like/Quinoprotein amine dehydrogenase"/>
    <property type="match status" value="1"/>
</dbReference>
<dbReference type="eggNOG" id="ENOG502SEA5">
    <property type="taxonomic scope" value="Eukaryota"/>
</dbReference>
<dbReference type="OrthoDB" id="4434395at2759"/>
<dbReference type="KEGG" id="mlr:MELLADRAFT_87632"/>
<feature type="signal peptide" evidence="1">
    <location>
        <begin position="1"/>
        <end position="19"/>
    </location>
</feature>
<keyword evidence="1" id="KW-0732">Signal</keyword>
<feature type="chain" id="PRO_5003315318" description="Secreted protein" evidence="1">
    <location>
        <begin position="20"/>
        <end position="311"/>
    </location>
</feature>
<sequence>MLASVFFLVWYNCFRAVSGGNLNLNFTSLYPENGAVLPSTGMMYYSACYRATVVKFDSKQQTFKEITIPSVTGQPNTHVSGIEADRSRALIWAVVDAASAFDTNGGQLSGPAGLVGIDTNDKILYNVDLNPALKEVQRLNGGVEVGGAQDATTDNDGNVYVPVAFGQAILKFDPKTQKTSVFYFKMNPKPHDIGYTGIEFVNSKTLILWNNVNRRIETIDITSRKIKASVPKGAHLPKPTVVDAIYIPSFSKGTCLLLNNVVENQVEVMKTRNNWKSVIHTASISTKEFDGISTFTYEIDDRMYFGSSAIL</sequence>
<keyword evidence="3" id="KW-1185">Reference proteome</keyword>